<dbReference type="EMBL" id="JAGEPF010000008">
    <property type="protein sequence ID" value="MBO2458558.1"/>
    <property type="molecule type" value="Genomic_DNA"/>
</dbReference>
<evidence type="ECO:0000256" key="1">
    <source>
        <dbReference type="ARBA" id="ARBA00010923"/>
    </source>
</evidence>
<dbReference type="SUPFAM" id="SSF116734">
    <property type="entry name" value="DNA methylase specificity domain"/>
    <property type="match status" value="2"/>
</dbReference>
<dbReference type="PANTHER" id="PTHR43140:SF1">
    <property type="entry name" value="TYPE I RESTRICTION ENZYME ECOKI SPECIFICITY SUBUNIT"/>
    <property type="match status" value="1"/>
</dbReference>
<organism evidence="6 7">
    <name type="scientific">Actinomadura violacea</name>
    <dbReference type="NCBI Taxonomy" id="2819934"/>
    <lineage>
        <taxon>Bacteria</taxon>
        <taxon>Bacillati</taxon>
        <taxon>Actinomycetota</taxon>
        <taxon>Actinomycetes</taxon>
        <taxon>Streptosporangiales</taxon>
        <taxon>Thermomonosporaceae</taxon>
        <taxon>Actinomadura</taxon>
    </lineage>
</organism>
<keyword evidence="3" id="KW-0238">DNA-binding</keyword>
<evidence type="ECO:0000313" key="7">
    <source>
        <dbReference type="Proteomes" id="UP000680206"/>
    </source>
</evidence>
<dbReference type="Gene3D" id="3.90.220.20">
    <property type="entry name" value="DNA methylase specificity domains"/>
    <property type="match status" value="2"/>
</dbReference>
<dbReference type="RefSeq" id="WP_208240728.1">
    <property type="nucleotide sequence ID" value="NZ_JAGEPF010000008.1"/>
</dbReference>
<dbReference type="GO" id="GO:0004519">
    <property type="term" value="F:endonuclease activity"/>
    <property type="evidence" value="ECO:0007669"/>
    <property type="project" value="UniProtKB-KW"/>
</dbReference>
<keyword evidence="6" id="KW-0255">Endonuclease</keyword>
<name>A0ABS3RQH9_9ACTN</name>
<dbReference type="Pfam" id="PF01420">
    <property type="entry name" value="Methylase_S"/>
    <property type="match status" value="1"/>
</dbReference>
<reference evidence="6 7" key="1">
    <citation type="submission" date="2021-03" db="EMBL/GenBank/DDBJ databases">
        <title>Actinomadura violae sp. nov., isolated from lichen in Thailand.</title>
        <authorList>
            <person name="Kanchanasin P."/>
            <person name="Saeng-In P."/>
            <person name="Phongsopitanun W."/>
            <person name="Yuki M."/>
            <person name="Kudo T."/>
            <person name="Ohkuma M."/>
            <person name="Tanasupawat S."/>
        </authorList>
    </citation>
    <scope>NUCLEOTIDE SEQUENCE [LARGE SCALE GENOMIC DNA]</scope>
    <source>
        <strain evidence="6 7">LCR2-06</strain>
    </source>
</reference>
<evidence type="ECO:0000256" key="4">
    <source>
        <dbReference type="ARBA" id="ARBA00038652"/>
    </source>
</evidence>
<evidence type="ECO:0000259" key="5">
    <source>
        <dbReference type="Pfam" id="PF01420"/>
    </source>
</evidence>
<dbReference type="InterPro" id="IPR044946">
    <property type="entry name" value="Restrct_endonuc_typeI_TRD_sf"/>
</dbReference>
<keyword evidence="2" id="KW-0680">Restriction system</keyword>
<keyword evidence="7" id="KW-1185">Reference proteome</keyword>
<proteinExistence type="inferred from homology"/>
<keyword evidence="6" id="KW-0378">Hydrolase</keyword>
<evidence type="ECO:0000256" key="3">
    <source>
        <dbReference type="ARBA" id="ARBA00023125"/>
    </source>
</evidence>
<evidence type="ECO:0000313" key="6">
    <source>
        <dbReference type="EMBL" id="MBO2458558.1"/>
    </source>
</evidence>
<dbReference type="Proteomes" id="UP000680206">
    <property type="component" value="Unassembled WGS sequence"/>
</dbReference>
<sequence length="409" mass="44711">MIIEGIGEVPDSWNSRRAKHILVRKRRPAKATDEVVTAFRDGRVTLRKNRRLEGFTEAVKEIGYQGLRVGDLVVHAMDGFAGAIGVSDSNGKASPVVHAYTSESADLRFVAYVLRDMARSGFVASLAKGIRERSTSFDPATLADLNIPIPPLDEQRRIADFLDAETARIDQLVSLRNWQFELVAERQFASVSAAFPVDGSVDMVRLGYLASIQSGVTVDSSRSTAGQVVTRPYLRVANVQAGHLELGSVTEITVPVSVARSSTLQPGDVLMTEGGDLDKLGRGTVWSGEIPNCLHQNHVFAVRPGDRLNPNYLALLTRTAYARSYFESTGSKSTNLASTSSGKIRNLRVPMVSLRRQVEIAERVNLDLKSGESLISLLKRQKRLLEERRRAVITAAVTGELDVTTARGV</sequence>
<comment type="similarity">
    <text evidence="1">Belongs to the type-I restriction system S methylase family.</text>
</comment>
<comment type="subunit">
    <text evidence="4">The methyltransferase is composed of M and S polypeptides.</text>
</comment>
<protein>
    <submittedName>
        <fullName evidence="6">Restriction endonuclease subunit S</fullName>
    </submittedName>
</protein>
<feature type="domain" description="Type I restriction modification DNA specificity" evidence="5">
    <location>
        <begin position="139"/>
        <end position="167"/>
    </location>
</feature>
<keyword evidence="6" id="KW-0540">Nuclease</keyword>
<dbReference type="CDD" id="cd17253">
    <property type="entry name" value="RMtype1_S_Eco933I-TRD2-CR2_like"/>
    <property type="match status" value="1"/>
</dbReference>
<dbReference type="InterPro" id="IPR051212">
    <property type="entry name" value="Type-I_RE_S_subunit"/>
</dbReference>
<comment type="caution">
    <text evidence="6">The sequence shown here is derived from an EMBL/GenBank/DDBJ whole genome shotgun (WGS) entry which is preliminary data.</text>
</comment>
<evidence type="ECO:0000256" key="2">
    <source>
        <dbReference type="ARBA" id="ARBA00022747"/>
    </source>
</evidence>
<accession>A0ABS3RQH9</accession>
<dbReference type="PANTHER" id="PTHR43140">
    <property type="entry name" value="TYPE-1 RESTRICTION ENZYME ECOKI SPECIFICITY PROTEIN"/>
    <property type="match status" value="1"/>
</dbReference>
<dbReference type="InterPro" id="IPR000055">
    <property type="entry name" value="Restrct_endonuc_typeI_TRD"/>
</dbReference>
<gene>
    <name evidence="6" type="ORF">J4709_13355</name>
</gene>